<proteinExistence type="predicted"/>
<evidence type="ECO:0000256" key="2">
    <source>
        <dbReference type="ARBA" id="ARBA00022723"/>
    </source>
</evidence>
<dbReference type="GO" id="GO:0031902">
    <property type="term" value="C:late endosome membrane"/>
    <property type="evidence" value="ECO:0007669"/>
    <property type="project" value="UniProtKB-SubCell"/>
</dbReference>
<sequence length="167" mass="18911">MVSLENRSTVVALSIESSNAWKRLERSQTVREEDHNDLRGHQLFKKSSGTKSTGFLQGALGNWQRSTMNKDMWLDTLVHVSKMEAAVDEGLVVSMLEGIEADGNLQPLVVLEILSRSSQLKVAAIKSYVVRWLDAKKKQIDSDRRAIVDGERRVEEIDKQIESLKFK</sequence>
<evidence type="ECO:0000313" key="6">
    <source>
        <dbReference type="EMBL" id="VDL85362.1"/>
    </source>
</evidence>
<evidence type="ECO:0000256" key="4">
    <source>
        <dbReference type="ARBA" id="ARBA00022833"/>
    </source>
</evidence>
<dbReference type="GO" id="GO:0008270">
    <property type="term" value="F:zinc ion binding"/>
    <property type="evidence" value="ECO:0007669"/>
    <property type="project" value="UniProtKB-KW"/>
</dbReference>
<keyword evidence="5" id="KW-0472">Membrane</keyword>
<dbReference type="STRING" id="27835.A0A0N4YW68"/>
<evidence type="ECO:0000313" key="8">
    <source>
        <dbReference type="WBParaSite" id="NBR_0002149001-mRNA-1"/>
    </source>
</evidence>
<reference evidence="6 7" key="2">
    <citation type="submission" date="2018-11" db="EMBL/GenBank/DDBJ databases">
        <authorList>
            <consortium name="Pathogen Informatics"/>
        </authorList>
    </citation>
    <scope>NUCLEOTIDE SEQUENCE [LARGE SCALE GENOMIC DNA]</scope>
</reference>
<dbReference type="GO" id="GO:0030897">
    <property type="term" value="C:HOPS complex"/>
    <property type="evidence" value="ECO:0007669"/>
    <property type="project" value="TreeGrafter"/>
</dbReference>
<comment type="subcellular location">
    <subcellularLocation>
        <location evidence="1">Late endosome membrane</location>
        <topology evidence="1">Peripheral membrane protein</topology>
        <orientation evidence="1">Cytoplasmic side</orientation>
    </subcellularLocation>
</comment>
<evidence type="ECO:0000256" key="1">
    <source>
        <dbReference type="ARBA" id="ARBA00004492"/>
    </source>
</evidence>
<evidence type="ECO:0000313" key="7">
    <source>
        <dbReference type="Proteomes" id="UP000271162"/>
    </source>
</evidence>
<organism evidence="8">
    <name type="scientific">Nippostrongylus brasiliensis</name>
    <name type="common">Rat hookworm</name>
    <dbReference type="NCBI Taxonomy" id="27835"/>
    <lineage>
        <taxon>Eukaryota</taxon>
        <taxon>Metazoa</taxon>
        <taxon>Ecdysozoa</taxon>
        <taxon>Nematoda</taxon>
        <taxon>Chromadorea</taxon>
        <taxon>Rhabditida</taxon>
        <taxon>Rhabditina</taxon>
        <taxon>Rhabditomorpha</taxon>
        <taxon>Strongyloidea</taxon>
        <taxon>Heligmosomidae</taxon>
        <taxon>Nippostrongylus</taxon>
    </lineage>
</organism>
<dbReference type="GO" id="GO:0007033">
    <property type="term" value="P:vacuole organization"/>
    <property type="evidence" value="ECO:0007669"/>
    <property type="project" value="TreeGrafter"/>
</dbReference>
<protein>
    <submittedName>
        <fullName evidence="8">NPH3 domain-containing protein</fullName>
    </submittedName>
</protein>
<dbReference type="GO" id="GO:0006904">
    <property type="term" value="P:vesicle docking involved in exocytosis"/>
    <property type="evidence" value="ECO:0007669"/>
    <property type="project" value="TreeGrafter"/>
</dbReference>
<evidence type="ECO:0000256" key="3">
    <source>
        <dbReference type="ARBA" id="ARBA00022771"/>
    </source>
</evidence>
<dbReference type="AlphaFoldDB" id="A0A0N4YW68"/>
<keyword evidence="3" id="KW-0863">Zinc-finger</keyword>
<keyword evidence="2" id="KW-0479">Metal-binding</keyword>
<accession>A0A0N4YW68</accession>
<name>A0A0N4YW68_NIPBR</name>
<reference evidence="8" key="1">
    <citation type="submission" date="2017-02" db="UniProtKB">
        <authorList>
            <consortium name="WormBaseParasite"/>
        </authorList>
    </citation>
    <scope>IDENTIFICATION</scope>
</reference>
<dbReference type="Proteomes" id="UP000271162">
    <property type="component" value="Unassembled WGS sequence"/>
</dbReference>
<gene>
    <name evidence="6" type="ORF">NBR_LOCUS21491</name>
</gene>
<dbReference type="GO" id="GO:0030674">
    <property type="term" value="F:protein-macromolecule adaptor activity"/>
    <property type="evidence" value="ECO:0007669"/>
    <property type="project" value="TreeGrafter"/>
</dbReference>
<keyword evidence="7" id="KW-1185">Reference proteome</keyword>
<dbReference type="PANTHER" id="PTHR23323">
    <property type="entry name" value="VACUOLAR PROTEIN SORTING-ASSOCIATED PROTEIN"/>
    <property type="match status" value="1"/>
</dbReference>
<keyword evidence="4" id="KW-0862">Zinc</keyword>
<evidence type="ECO:0000256" key="5">
    <source>
        <dbReference type="ARBA" id="ARBA00023136"/>
    </source>
</evidence>
<dbReference type="WBParaSite" id="NBR_0002149001-mRNA-1">
    <property type="protein sequence ID" value="NBR_0002149001-mRNA-1"/>
    <property type="gene ID" value="NBR_0002149001"/>
</dbReference>
<dbReference type="PANTHER" id="PTHR23323:SF24">
    <property type="entry name" value="VACUOLAR PROTEIN SORTING-ASSOCIATED PROTEIN 11 HOMOLOG"/>
    <property type="match status" value="1"/>
</dbReference>
<dbReference type="GO" id="GO:0007032">
    <property type="term" value="P:endosome organization"/>
    <property type="evidence" value="ECO:0007669"/>
    <property type="project" value="TreeGrafter"/>
</dbReference>
<dbReference type="EMBL" id="UYSL01026411">
    <property type="protein sequence ID" value="VDL85362.1"/>
    <property type="molecule type" value="Genomic_DNA"/>
</dbReference>
<dbReference type="GO" id="GO:0048284">
    <property type="term" value="P:organelle fusion"/>
    <property type="evidence" value="ECO:0007669"/>
    <property type="project" value="TreeGrafter"/>
</dbReference>